<dbReference type="KEGG" id="sap:Sulac_1192"/>
<reference evidence="2" key="1">
    <citation type="submission" date="2011-12" db="EMBL/GenBank/DDBJ databases">
        <title>The complete genome of chromosome of Sulfobacillus acidophilus DSM 10332.</title>
        <authorList>
            <person name="Lucas S."/>
            <person name="Han J."/>
            <person name="Lapidus A."/>
            <person name="Bruce D."/>
            <person name="Goodwin L."/>
            <person name="Pitluck S."/>
            <person name="Peters L."/>
            <person name="Kyrpides N."/>
            <person name="Mavromatis K."/>
            <person name="Ivanova N."/>
            <person name="Mikhailova N."/>
            <person name="Chertkov O."/>
            <person name="Saunders E."/>
            <person name="Detter J.C."/>
            <person name="Tapia R."/>
            <person name="Han C."/>
            <person name="Land M."/>
            <person name="Hauser L."/>
            <person name="Markowitz V."/>
            <person name="Cheng J.-F."/>
            <person name="Hugenholtz P."/>
            <person name="Woyke T."/>
            <person name="Wu D."/>
            <person name="Pukall R."/>
            <person name="Gehrich-Schroeter G."/>
            <person name="Schneider S."/>
            <person name="Klenk H.-P."/>
            <person name="Eisen J.A."/>
        </authorList>
    </citation>
    <scope>NUCLEOTIDE SEQUENCE [LARGE SCALE GENOMIC DNA]</scope>
    <source>
        <strain evidence="2">ATCC 700253 / DSM 10332 / NAL</strain>
    </source>
</reference>
<evidence type="ECO:0000313" key="1">
    <source>
        <dbReference type="EMBL" id="AEW04692.1"/>
    </source>
</evidence>
<proteinExistence type="predicted"/>
<organism evidence="1 2">
    <name type="scientific">Sulfobacillus acidophilus (strain ATCC 700253 / DSM 10332 / NAL)</name>
    <dbReference type="NCBI Taxonomy" id="679936"/>
    <lineage>
        <taxon>Bacteria</taxon>
        <taxon>Bacillati</taxon>
        <taxon>Bacillota</taxon>
        <taxon>Clostridia</taxon>
        <taxon>Eubacteriales</taxon>
        <taxon>Clostridiales Family XVII. Incertae Sedis</taxon>
        <taxon>Sulfobacillus</taxon>
    </lineage>
</organism>
<keyword evidence="2" id="KW-1185">Reference proteome</keyword>
<dbReference type="AlphaFoldDB" id="G8TUP5"/>
<sequence>MQLPEIACAHCAFSVLLHFPKDLVECHRFPPTGGNTFPQLLRQNWCTEFQPRPQSPTS</sequence>
<gene>
    <name evidence="1" type="ordered locus">Sulac_1192</name>
</gene>
<dbReference type="HOGENOM" id="CLU_2977579_0_0_9"/>
<dbReference type="Proteomes" id="UP000005439">
    <property type="component" value="Chromosome"/>
</dbReference>
<accession>G8TUP5</accession>
<protein>
    <submittedName>
        <fullName evidence="1">Uncharacterized protein</fullName>
    </submittedName>
</protein>
<evidence type="ECO:0000313" key="2">
    <source>
        <dbReference type="Proteomes" id="UP000005439"/>
    </source>
</evidence>
<dbReference type="STRING" id="679936.Sulac_1192"/>
<dbReference type="EMBL" id="CP003179">
    <property type="protein sequence ID" value="AEW04692.1"/>
    <property type="molecule type" value="Genomic_DNA"/>
</dbReference>
<reference evidence="1 2" key="2">
    <citation type="journal article" date="2012" name="Stand. Genomic Sci.">
        <title>Complete genome sequence of the moderately thermophilic mineral-sulfide-oxidizing firmicute Sulfobacillus acidophilus type strain (NAL(T)).</title>
        <authorList>
            <person name="Anderson I."/>
            <person name="Chertkov O."/>
            <person name="Chen A."/>
            <person name="Saunders E."/>
            <person name="Lapidus A."/>
            <person name="Nolan M."/>
            <person name="Lucas S."/>
            <person name="Hammon N."/>
            <person name="Deshpande S."/>
            <person name="Cheng J.F."/>
            <person name="Han C."/>
            <person name="Tapia R."/>
            <person name="Goodwin L.A."/>
            <person name="Pitluck S."/>
            <person name="Liolios K."/>
            <person name="Pagani I."/>
            <person name="Ivanova N."/>
            <person name="Mikhailova N."/>
            <person name="Pati A."/>
            <person name="Palaniappan K."/>
            <person name="Land M."/>
            <person name="Pan C."/>
            <person name="Rohde M."/>
            <person name="Pukall R."/>
            <person name="Goker M."/>
            <person name="Detter J.C."/>
            <person name="Woyke T."/>
            <person name="Bristow J."/>
            <person name="Eisen J.A."/>
            <person name="Markowitz V."/>
            <person name="Hugenholtz P."/>
            <person name="Kyrpides N.C."/>
            <person name="Klenk H.P."/>
            <person name="Mavromatis K."/>
        </authorList>
    </citation>
    <scope>NUCLEOTIDE SEQUENCE [LARGE SCALE GENOMIC DNA]</scope>
    <source>
        <strain evidence="2">ATCC 700253 / DSM 10332 / NAL</strain>
    </source>
</reference>
<name>G8TUP5_SULAD</name>